<feature type="region of interest" description="Disordered" evidence="1">
    <location>
        <begin position="200"/>
        <end position="220"/>
    </location>
</feature>
<name>A0A0C3JYH8_PISTI</name>
<feature type="domain" description="CFA20" evidence="2">
    <location>
        <begin position="70"/>
        <end position="162"/>
    </location>
</feature>
<dbReference type="InParanoid" id="A0A0C3JYH8"/>
<dbReference type="InterPro" id="IPR040441">
    <property type="entry name" value="CFA20/CFAP20DC"/>
</dbReference>
<evidence type="ECO:0000259" key="2">
    <source>
        <dbReference type="Pfam" id="PF05018"/>
    </source>
</evidence>
<reference evidence="3 4" key="1">
    <citation type="submission" date="2014-04" db="EMBL/GenBank/DDBJ databases">
        <authorList>
            <consortium name="DOE Joint Genome Institute"/>
            <person name="Kuo A."/>
            <person name="Kohler A."/>
            <person name="Costa M.D."/>
            <person name="Nagy L.G."/>
            <person name="Floudas D."/>
            <person name="Copeland A."/>
            <person name="Barry K.W."/>
            <person name="Cichocki N."/>
            <person name="Veneault-Fourrey C."/>
            <person name="LaButti K."/>
            <person name="Lindquist E.A."/>
            <person name="Lipzen A."/>
            <person name="Lundell T."/>
            <person name="Morin E."/>
            <person name="Murat C."/>
            <person name="Sun H."/>
            <person name="Tunlid A."/>
            <person name="Henrissat B."/>
            <person name="Grigoriev I.V."/>
            <person name="Hibbett D.S."/>
            <person name="Martin F."/>
            <person name="Nordberg H.P."/>
            <person name="Cantor M.N."/>
            <person name="Hua S.X."/>
        </authorList>
    </citation>
    <scope>NUCLEOTIDE SEQUENCE [LARGE SCALE GENOMIC DNA]</scope>
    <source>
        <strain evidence="3 4">Marx 270</strain>
    </source>
</reference>
<protein>
    <recommendedName>
        <fullName evidence="2">CFA20 domain-containing protein</fullName>
    </recommendedName>
</protein>
<dbReference type="HOGENOM" id="CLU_049208_0_0_1"/>
<dbReference type="EMBL" id="KN831945">
    <property type="protein sequence ID" value="KIO14198.1"/>
    <property type="molecule type" value="Genomic_DNA"/>
</dbReference>
<dbReference type="OrthoDB" id="7486196at2759"/>
<accession>A0A0C3JYH8</accession>
<keyword evidence="4" id="KW-1185">Reference proteome</keyword>
<dbReference type="PANTHER" id="PTHR12458">
    <property type="entry name" value="ORF PROTEIN"/>
    <property type="match status" value="1"/>
</dbReference>
<evidence type="ECO:0000256" key="1">
    <source>
        <dbReference type="SAM" id="MobiDB-lite"/>
    </source>
</evidence>
<dbReference type="Proteomes" id="UP000054217">
    <property type="component" value="Unassembled WGS sequence"/>
</dbReference>
<dbReference type="Pfam" id="PF05018">
    <property type="entry name" value="CFA20_dom"/>
    <property type="match status" value="1"/>
</dbReference>
<evidence type="ECO:0000313" key="4">
    <source>
        <dbReference type="Proteomes" id="UP000054217"/>
    </source>
</evidence>
<evidence type="ECO:0000313" key="3">
    <source>
        <dbReference type="EMBL" id="KIO14198.1"/>
    </source>
</evidence>
<sequence>MFSGSVQPNIVSLFSSTGSQPLSLFGVQVDTALPSDSFVHLLNDSTSLRAPSGASPIAPPKAYHDEDTEACIGKQLRQTVLHIQSPTLRTTFIQCPPSFLFRTDDKGLGLKHAWLQIQVRDLGREWSFEVGIVDKAGKHGVVRCSTFQKNPTLNYNHNLAPVLHLPLKFPSSSNALTAWSTVTVHLPSFIPQFAFVSRDQRSRTDASDEDGSTENASSIPSPQFLPGGAYAHLTYVKIYATCRLRRIWLSGSAPGAGGPTPWEFELYGD</sequence>
<dbReference type="STRING" id="870435.A0A0C3JYH8"/>
<dbReference type="InterPro" id="IPR007714">
    <property type="entry name" value="CFA20_dom"/>
</dbReference>
<reference evidence="4" key="2">
    <citation type="submission" date="2015-01" db="EMBL/GenBank/DDBJ databases">
        <title>Evolutionary Origins and Diversification of the Mycorrhizal Mutualists.</title>
        <authorList>
            <consortium name="DOE Joint Genome Institute"/>
            <consortium name="Mycorrhizal Genomics Consortium"/>
            <person name="Kohler A."/>
            <person name="Kuo A."/>
            <person name="Nagy L.G."/>
            <person name="Floudas D."/>
            <person name="Copeland A."/>
            <person name="Barry K.W."/>
            <person name="Cichocki N."/>
            <person name="Veneault-Fourrey C."/>
            <person name="LaButti K."/>
            <person name="Lindquist E.A."/>
            <person name="Lipzen A."/>
            <person name="Lundell T."/>
            <person name="Morin E."/>
            <person name="Murat C."/>
            <person name="Riley R."/>
            <person name="Ohm R."/>
            <person name="Sun H."/>
            <person name="Tunlid A."/>
            <person name="Henrissat B."/>
            <person name="Grigoriev I.V."/>
            <person name="Hibbett D.S."/>
            <person name="Martin F."/>
        </authorList>
    </citation>
    <scope>NUCLEOTIDE SEQUENCE [LARGE SCALE GENOMIC DNA]</scope>
    <source>
        <strain evidence="4">Marx 270</strain>
    </source>
</reference>
<proteinExistence type="predicted"/>
<organism evidence="3 4">
    <name type="scientific">Pisolithus tinctorius Marx 270</name>
    <dbReference type="NCBI Taxonomy" id="870435"/>
    <lineage>
        <taxon>Eukaryota</taxon>
        <taxon>Fungi</taxon>
        <taxon>Dikarya</taxon>
        <taxon>Basidiomycota</taxon>
        <taxon>Agaricomycotina</taxon>
        <taxon>Agaricomycetes</taxon>
        <taxon>Agaricomycetidae</taxon>
        <taxon>Boletales</taxon>
        <taxon>Sclerodermatineae</taxon>
        <taxon>Pisolithaceae</taxon>
        <taxon>Pisolithus</taxon>
    </lineage>
</organism>
<gene>
    <name evidence="3" type="ORF">M404DRAFT_12081</name>
</gene>
<dbReference type="AlphaFoldDB" id="A0A0C3JYH8"/>